<accession>A0A1I4WPB1</accession>
<reference evidence="1 2" key="1">
    <citation type="submission" date="2017-12" db="EMBL/GenBank/DDBJ databases">
        <title>Anaerobic carbon monoxide metabolism by Pleomorphomonas carboxyditropha sp. nov., a new mesophilic hydrogenogenic carboxidotroph.</title>
        <authorList>
            <person name="Esquivel-Elizondo S."/>
            <person name="Krajmalnik-Brown R."/>
        </authorList>
    </citation>
    <scope>NUCLEOTIDE SEQUENCE [LARGE SCALE GENOMIC DNA]</scope>
    <source>
        <strain evidence="1 2">R5-392</strain>
    </source>
</reference>
<keyword evidence="2" id="KW-1185">Reference proteome</keyword>
<dbReference type="OrthoDB" id="1672942at2"/>
<evidence type="ECO:0000313" key="2">
    <source>
        <dbReference type="Proteomes" id="UP000233491"/>
    </source>
</evidence>
<name>A0A1I4WPB1_9HYPH</name>
<sequence>SILKVGPALTFALREALYGLDHIAEVLHAGRRKETLAATFERVMLAHPDNWAKYYLGTPDEQRLQRHFSYSDRIRYYWPEPEIAKATEDLLALLGDTPIPETLISQYLRGVYEGVRRGRVQPTAHGLSLAMVDLVLDDYFKACL</sequence>
<proteinExistence type="predicted"/>
<dbReference type="GO" id="GO:0005975">
    <property type="term" value="P:carbohydrate metabolic process"/>
    <property type="evidence" value="ECO:0007669"/>
    <property type="project" value="InterPro"/>
</dbReference>
<dbReference type="EMBL" id="PJNW01000031">
    <property type="protein sequence ID" value="PKR87160.1"/>
    <property type="molecule type" value="Genomic_DNA"/>
</dbReference>
<dbReference type="Pfam" id="PF08013">
    <property type="entry name" value="GatZ_KbaZ-like"/>
    <property type="match status" value="1"/>
</dbReference>
<dbReference type="SUPFAM" id="SSF51569">
    <property type="entry name" value="Aldolase"/>
    <property type="match status" value="1"/>
</dbReference>
<comment type="caution">
    <text evidence="1">The sequence shown here is derived from an EMBL/GenBank/DDBJ whole genome shotgun (WGS) entry which is preliminary data.</text>
</comment>
<dbReference type="InterPro" id="IPR012062">
    <property type="entry name" value="GatZ/KbaZ-like"/>
</dbReference>
<feature type="non-terminal residue" evidence="1">
    <location>
        <position position="1"/>
    </location>
</feature>
<evidence type="ECO:0000313" key="1">
    <source>
        <dbReference type="EMBL" id="PKR87160.1"/>
    </source>
</evidence>
<dbReference type="AlphaFoldDB" id="A0A1I4WPB1"/>
<dbReference type="Gene3D" id="1.10.400.20">
    <property type="entry name" value="putative tagatose 6-phosphate kinase domain like"/>
    <property type="match status" value="1"/>
</dbReference>
<organism evidence="1 2">
    <name type="scientific">Pleomorphomonas diazotrophica</name>
    <dbReference type="NCBI Taxonomy" id="1166257"/>
    <lineage>
        <taxon>Bacteria</taxon>
        <taxon>Pseudomonadati</taxon>
        <taxon>Pseudomonadota</taxon>
        <taxon>Alphaproteobacteria</taxon>
        <taxon>Hyphomicrobiales</taxon>
        <taxon>Pleomorphomonadaceae</taxon>
        <taxon>Pleomorphomonas</taxon>
    </lineage>
</organism>
<dbReference type="RefSeq" id="WP_143741589.1">
    <property type="nucleotide sequence ID" value="NZ_FOUQ01000019.1"/>
</dbReference>
<dbReference type="Proteomes" id="UP000233491">
    <property type="component" value="Unassembled WGS sequence"/>
</dbReference>
<gene>
    <name evidence="1" type="ORF">CXZ10_21240</name>
</gene>
<protein>
    <submittedName>
        <fullName evidence="1">Tagatose-bisphosphate aldolase</fullName>
    </submittedName>
</protein>